<evidence type="ECO:0000313" key="5">
    <source>
        <dbReference type="Proteomes" id="UP000626697"/>
    </source>
</evidence>
<dbReference type="Proteomes" id="UP000626697">
    <property type="component" value="Unassembled WGS sequence"/>
</dbReference>
<dbReference type="PRINTS" id="PR01415">
    <property type="entry name" value="ANKYRIN"/>
</dbReference>
<gene>
    <name evidence="4" type="ORF">HNP81_004249</name>
</gene>
<dbReference type="PROSITE" id="PS50297">
    <property type="entry name" value="ANK_REP_REGION"/>
    <property type="match status" value="2"/>
</dbReference>
<dbReference type="InterPro" id="IPR002110">
    <property type="entry name" value="Ankyrin_rpt"/>
</dbReference>
<dbReference type="PROSITE" id="PS51257">
    <property type="entry name" value="PROKAR_LIPOPROTEIN"/>
    <property type="match status" value="1"/>
</dbReference>
<keyword evidence="2 3" id="KW-0040">ANK repeat</keyword>
<dbReference type="PANTHER" id="PTHR24201">
    <property type="entry name" value="ANK_REP_REGION DOMAIN-CONTAINING PROTEIN"/>
    <property type="match status" value="1"/>
</dbReference>
<dbReference type="SMART" id="SM00248">
    <property type="entry name" value="ANK"/>
    <property type="match status" value="5"/>
</dbReference>
<feature type="repeat" description="ANK" evidence="3">
    <location>
        <begin position="73"/>
        <end position="105"/>
    </location>
</feature>
<dbReference type="EMBL" id="JACJHX010000021">
    <property type="protein sequence ID" value="MBA9028927.1"/>
    <property type="molecule type" value="Genomic_DNA"/>
</dbReference>
<reference evidence="4 5" key="1">
    <citation type="submission" date="2020-08" db="EMBL/GenBank/DDBJ databases">
        <title>Genomic Encyclopedia of Type Strains, Phase IV (KMG-IV): sequencing the most valuable type-strain genomes for metagenomic binning, comparative biology and taxonomic classification.</title>
        <authorList>
            <person name="Goeker M."/>
        </authorList>
    </citation>
    <scope>NUCLEOTIDE SEQUENCE [LARGE SCALE GENOMIC DNA]</scope>
    <source>
        <strain evidence="4 5">DSM 105481</strain>
    </source>
</reference>
<evidence type="ECO:0000256" key="2">
    <source>
        <dbReference type="ARBA" id="ARBA00023043"/>
    </source>
</evidence>
<dbReference type="InterPro" id="IPR036770">
    <property type="entry name" value="Ankyrin_rpt-contain_sf"/>
</dbReference>
<sequence>MLLKWMMAFIGCILLLQGCMSNISGEPKKEEKEKEIVSEELNKQLLQAAERGEANTISELIKKDANINAQDSKRRTATMIATYNNDVETAKVLIKAGADVNIQDDMKNNPFLYAGAEGYIDILKLTIEAGVDPAITNRYGGTALIPASEHGYVDVIKELLTHTDINVNHINNLGWTALLEAIILNNGDEKQQQTVQLLLEHGADVNIPDNDKVTPLQHARVKGFKEIEKILIKAGAK</sequence>
<evidence type="ECO:0008006" key="6">
    <source>
        <dbReference type="Google" id="ProtNLM"/>
    </source>
</evidence>
<evidence type="ECO:0000313" key="4">
    <source>
        <dbReference type="EMBL" id="MBA9028927.1"/>
    </source>
</evidence>
<dbReference type="InterPro" id="IPR050776">
    <property type="entry name" value="Ank_Repeat/CDKN_Inhibitor"/>
</dbReference>
<accession>A0ABR6CV66</accession>
<dbReference type="PROSITE" id="PS50088">
    <property type="entry name" value="ANK_REPEAT"/>
    <property type="match status" value="2"/>
</dbReference>
<protein>
    <recommendedName>
        <fullName evidence="6">Ankyrin repeat domain-containing protein</fullName>
    </recommendedName>
</protein>
<name>A0ABR6CV66_9BACI</name>
<dbReference type="Gene3D" id="1.25.40.20">
    <property type="entry name" value="Ankyrin repeat-containing domain"/>
    <property type="match status" value="1"/>
</dbReference>
<comment type="caution">
    <text evidence="4">The sequence shown here is derived from an EMBL/GenBank/DDBJ whole genome shotgun (WGS) entry which is preliminary data.</text>
</comment>
<feature type="repeat" description="ANK" evidence="3">
    <location>
        <begin position="173"/>
        <end position="210"/>
    </location>
</feature>
<dbReference type="Pfam" id="PF12796">
    <property type="entry name" value="Ank_2"/>
    <property type="match status" value="2"/>
</dbReference>
<dbReference type="SUPFAM" id="SSF48403">
    <property type="entry name" value="Ankyrin repeat"/>
    <property type="match status" value="1"/>
</dbReference>
<proteinExistence type="predicted"/>
<keyword evidence="1" id="KW-0677">Repeat</keyword>
<organism evidence="4 5">
    <name type="scientific">Peribacillus huizhouensis</name>
    <dbReference type="NCBI Taxonomy" id="1501239"/>
    <lineage>
        <taxon>Bacteria</taxon>
        <taxon>Bacillati</taxon>
        <taxon>Bacillota</taxon>
        <taxon>Bacilli</taxon>
        <taxon>Bacillales</taxon>
        <taxon>Bacillaceae</taxon>
        <taxon>Peribacillus</taxon>
    </lineage>
</organism>
<evidence type="ECO:0000256" key="3">
    <source>
        <dbReference type="PROSITE-ProRule" id="PRU00023"/>
    </source>
</evidence>
<keyword evidence="5" id="KW-1185">Reference proteome</keyword>
<evidence type="ECO:0000256" key="1">
    <source>
        <dbReference type="ARBA" id="ARBA00022737"/>
    </source>
</evidence>